<dbReference type="InterPro" id="IPR053925">
    <property type="entry name" value="RecX_HTH_3rd"/>
</dbReference>
<evidence type="ECO:0000256" key="1">
    <source>
        <dbReference type="ARBA" id="ARBA00004496"/>
    </source>
</evidence>
<dbReference type="PANTHER" id="PTHR33602">
    <property type="entry name" value="REGULATORY PROTEIN RECX FAMILY PROTEIN"/>
    <property type="match status" value="1"/>
</dbReference>
<organism evidence="7">
    <name type="scientific">marine sediment metagenome</name>
    <dbReference type="NCBI Taxonomy" id="412755"/>
    <lineage>
        <taxon>unclassified sequences</taxon>
        <taxon>metagenomes</taxon>
        <taxon>ecological metagenomes</taxon>
    </lineage>
</organism>
<sequence length="145" mass="16738">MKAKQALLRLLNRRELNSAQALKKLLDREFPFAEAKQAIAECESAGFVDDRRWAEGRVRALLRRKKGNSYIRQKLAQEGLDKELITDALPSEKDQEEALQRLLTSRYSDRDMTDLKIRQKTVQALQRQGFPLSLILNSPEISHFS</sequence>
<keyword evidence="4" id="KW-0963">Cytoplasm</keyword>
<gene>
    <name evidence="7" type="ORF">S01H4_21844</name>
</gene>
<dbReference type="InterPro" id="IPR036388">
    <property type="entry name" value="WH-like_DNA-bd_sf"/>
</dbReference>
<comment type="caution">
    <text evidence="7">The sequence shown here is derived from an EMBL/GenBank/DDBJ whole genome shotgun (WGS) entry which is preliminary data.</text>
</comment>
<dbReference type="HAMAP" id="MF_01114">
    <property type="entry name" value="RecX"/>
    <property type="match status" value="1"/>
</dbReference>
<dbReference type="Pfam" id="PF02631">
    <property type="entry name" value="RecX_HTH2"/>
    <property type="match status" value="1"/>
</dbReference>
<evidence type="ECO:0000256" key="3">
    <source>
        <dbReference type="ARBA" id="ARBA00018111"/>
    </source>
</evidence>
<dbReference type="InterPro" id="IPR003783">
    <property type="entry name" value="Regulatory_RecX"/>
</dbReference>
<comment type="similarity">
    <text evidence="2">Belongs to the RecX family.</text>
</comment>
<reference evidence="7" key="1">
    <citation type="journal article" date="2014" name="Front. Microbiol.">
        <title>High frequency of phylogenetically diverse reductive dehalogenase-homologous genes in deep subseafloor sedimentary metagenomes.</title>
        <authorList>
            <person name="Kawai M."/>
            <person name="Futagami T."/>
            <person name="Toyoda A."/>
            <person name="Takaki Y."/>
            <person name="Nishi S."/>
            <person name="Hori S."/>
            <person name="Arai W."/>
            <person name="Tsubouchi T."/>
            <person name="Morono Y."/>
            <person name="Uchiyama I."/>
            <person name="Ito T."/>
            <person name="Fujiyama A."/>
            <person name="Inagaki F."/>
            <person name="Takami H."/>
        </authorList>
    </citation>
    <scope>NUCLEOTIDE SEQUENCE</scope>
    <source>
        <strain evidence="7">Expedition CK06-06</strain>
    </source>
</reference>
<name>X1AKC1_9ZZZZ</name>
<dbReference type="InterPro" id="IPR053924">
    <property type="entry name" value="RecX_HTH_2nd"/>
</dbReference>
<protein>
    <recommendedName>
        <fullName evidence="3">Regulatory protein RecX</fullName>
    </recommendedName>
</protein>
<dbReference type="PANTHER" id="PTHR33602:SF1">
    <property type="entry name" value="REGULATORY PROTEIN RECX FAMILY PROTEIN"/>
    <property type="match status" value="1"/>
</dbReference>
<dbReference type="GO" id="GO:0006282">
    <property type="term" value="P:regulation of DNA repair"/>
    <property type="evidence" value="ECO:0007669"/>
    <property type="project" value="InterPro"/>
</dbReference>
<comment type="subcellular location">
    <subcellularLocation>
        <location evidence="1">Cytoplasm</location>
    </subcellularLocation>
</comment>
<dbReference type="AlphaFoldDB" id="X1AKC1"/>
<dbReference type="GO" id="GO:0005737">
    <property type="term" value="C:cytoplasm"/>
    <property type="evidence" value="ECO:0007669"/>
    <property type="project" value="UniProtKB-SubCell"/>
</dbReference>
<proteinExistence type="inferred from homology"/>
<evidence type="ECO:0000259" key="6">
    <source>
        <dbReference type="Pfam" id="PF21981"/>
    </source>
</evidence>
<dbReference type="EMBL" id="BART01009941">
    <property type="protein sequence ID" value="GAG82975.1"/>
    <property type="molecule type" value="Genomic_DNA"/>
</dbReference>
<evidence type="ECO:0000313" key="7">
    <source>
        <dbReference type="EMBL" id="GAG82975.1"/>
    </source>
</evidence>
<accession>X1AKC1</accession>
<dbReference type="Gene3D" id="1.10.10.10">
    <property type="entry name" value="Winged helix-like DNA-binding domain superfamily/Winged helix DNA-binding domain"/>
    <property type="match status" value="1"/>
</dbReference>
<feature type="domain" description="RecX third three-helical" evidence="6">
    <location>
        <begin position="94"/>
        <end position="135"/>
    </location>
</feature>
<evidence type="ECO:0000259" key="5">
    <source>
        <dbReference type="Pfam" id="PF02631"/>
    </source>
</evidence>
<dbReference type="Pfam" id="PF21981">
    <property type="entry name" value="RecX_HTH3"/>
    <property type="match status" value="1"/>
</dbReference>
<evidence type="ECO:0000256" key="4">
    <source>
        <dbReference type="ARBA" id="ARBA00022490"/>
    </source>
</evidence>
<evidence type="ECO:0000256" key="2">
    <source>
        <dbReference type="ARBA" id="ARBA00009695"/>
    </source>
</evidence>
<feature type="domain" description="RecX second three-helical" evidence="5">
    <location>
        <begin position="49"/>
        <end position="89"/>
    </location>
</feature>